<dbReference type="InterPro" id="IPR025072">
    <property type="entry name" value="Fur_reg_FbpA"/>
</dbReference>
<dbReference type="Proteomes" id="UP000626844">
    <property type="component" value="Unassembled WGS sequence"/>
</dbReference>
<dbReference type="AlphaFoldDB" id="A0A926NIJ6"/>
<keyword evidence="2" id="KW-1185">Reference proteome</keyword>
<accession>A0A926NIJ6</accession>
<evidence type="ECO:0000313" key="2">
    <source>
        <dbReference type="Proteomes" id="UP000626844"/>
    </source>
</evidence>
<evidence type="ECO:0000313" key="1">
    <source>
        <dbReference type="EMBL" id="MBD1381405.1"/>
    </source>
</evidence>
<reference evidence="1" key="1">
    <citation type="submission" date="2020-09" db="EMBL/GenBank/DDBJ databases">
        <title>A novel bacterium of genus Bacillus, isolated from South China Sea.</title>
        <authorList>
            <person name="Huang H."/>
            <person name="Mo K."/>
            <person name="Hu Y."/>
        </authorList>
    </citation>
    <scope>NUCLEOTIDE SEQUENCE</scope>
    <source>
        <strain evidence="1">IB182487</strain>
    </source>
</reference>
<dbReference type="EMBL" id="JACXAI010000018">
    <property type="protein sequence ID" value="MBD1381405.1"/>
    <property type="molecule type" value="Genomic_DNA"/>
</dbReference>
<name>A0A926NIJ6_9BACI</name>
<dbReference type="Pfam" id="PF13076">
    <property type="entry name" value="Fur_reg_FbpA"/>
    <property type="match status" value="1"/>
</dbReference>
<gene>
    <name evidence="1" type="primary">fbpA</name>
    <name evidence="1" type="ORF">IC621_14295</name>
</gene>
<proteinExistence type="predicted"/>
<sequence>MSLNWSIKMKETLINKLLNKGIFKSDDGRQLYELNVEELTKILFVDHKERF</sequence>
<comment type="caution">
    <text evidence="1">The sequence shown here is derived from an EMBL/GenBank/DDBJ whole genome shotgun (WGS) entry which is preliminary data.</text>
</comment>
<organism evidence="1 2">
    <name type="scientific">Metabacillus arenae</name>
    <dbReference type="NCBI Taxonomy" id="2771434"/>
    <lineage>
        <taxon>Bacteria</taxon>
        <taxon>Bacillati</taxon>
        <taxon>Bacillota</taxon>
        <taxon>Bacilli</taxon>
        <taxon>Bacillales</taxon>
        <taxon>Bacillaceae</taxon>
        <taxon>Metabacillus</taxon>
    </lineage>
</organism>
<protein>
    <submittedName>
        <fullName evidence="1">Fur-regulated basic protein FbpA</fullName>
    </submittedName>
</protein>